<evidence type="ECO:0000256" key="1">
    <source>
        <dbReference type="PROSITE-ProRule" id="PRU00339"/>
    </source>
</evidence>
<evidence type="ECO:0000313" key="3">
    <source>
        <dbReference type="Proteomes" id="UP001354989"/>
    </source>
</evidence>
<dbReference type="InterPro" id="IPR019734">
    <property type="entry name" value="TPR_rpt"/>
</dbReference>
<organism evidence="2 3">
    <name type="scientific">Persicobacter psychrovividus</name>
    <dbReference type="NCBI Taxonomy" id="387638"/>
    <lineage>
        <taxon>Bacteria</taxon>
        <taxon>Pseudomonadati</taxon>
        <taxon>Bacteroidota</taxon>
        <taxon>Cytophagia</taxon>
        <taxon>Cytophagales</taxon>
        <taxon>Persicobacteraceae</taxon>
        <taxon>Persicobacter</taxon>
    </lineage>
</organism>
<dbReference type="EMBL" id="AP025294">
    <property type="protein sequence ID" value="BDD01388.1"/>
    <property type="molecule type" value="Genomic_DNA"/>
</dbReference>
<dbReference type="InterPro" id="IPR011990">
    <property type="entry name" value="TPR-like_helical_dom_sf"/>
</dbReference>
<dbReference type="PROSITE" id="PS50005">
    <property type="entry name" value="TPR"/>
    <property type="match status" value="1"/>
</dbReference>
<keyword evidence="2" id="KW-0614">Plasmid</keyword>
<dbReference type="Gene3D" id="1.25.40.10">
    <property type="entry name" value="Tetratricopeptide repeat domain"/>
    <property type="match status" value="1"/>
</dbReference>
<reference evidence="2 3" key="1">
    <citation type="submission" date="2021-12" db="EMBL/GenBank/DDBJ databases">
        <title>Genome sequencing of bacteria with rrn-lacking chromosome and rrn-plasmid.</title>
        <authorList>
            <person name="Anda M."/>
            <person name="Iwasaki W."/>
        </authorList>
    </citation>
    <scope>NUCLEOTIDE SEQUENCE [LARGE SCALE GENOMIC DNA]</scope>
    <source>
        <strain evidence="2 3">NBRC 101262</strain>
        <plasmid evidence="2 3">pPP2</plasmid>
    </source>
</reference>
<evidence type="ECO:0000313" key="2">
    <source>
        <dbReference type="EMBL" id="BDD01388.1"/>
    </source>
</evidence>
<keyword evidence="1" id="KW-0802">TPR repeat</keyword>
<dbReference type="RefSeq" id="WP_338398692.1">
    <property type="nucleotide sequence ID" value="NZ_AP025294.1"/>
</dbReference>
<evidence type="ECO:0008006" key="4">
    <source>
        <dbReference type="Google" id="ProtNLM"/>
    </source>
</evidence>
<accession>A0ABM7VK72</accession>
<keyword evidence="3" id="KW-1185">Reference proteome</keyword>
<dbReference type="Pfam" id="PF13181">
    <property type="entry name" value="TPR_8"/>
    <property type="match status" value="1"/>
</dbReference>
<name>A0ABM7VK72_9BACT</name>
<feature type="repeat" description="TPR" evidence="1">
    <location>
        <begin position="117"/>
        <end position="150"/>
    </location>
</feature>
<dbReference type="SMART" id="SM00028">
    <property type="entry name" value="TPR"/>
    <property type="match status" value="3"/>
</dbReference>
<protein>
    <recommendedName>
        <fullName evidence="4">Tetratricopeptide repeat protein</fullName>
    </recommendedName>
</protein>
<geneLocation type="plasmid" evidence="2 3">
    <name>pPP2</name>
</geneLocation>
<proteinExistence type="predicted"/>
<gene>
    <name evidence="2" type="ORF">PEPS_36680</name>
</gene>
<dbReference type="SUPFAM" id="SSF48452">
    <property type="entry name" value="TPR-like"/>
    <property type="match status" value="1"/>
</dbReference>
<sequence length="335" mass="39398">MKKRLLILVILGVGYLNVIGQEIHSPADIFKIMEKSTVTYELNALEKEILPKDRTDNLNHNQYYRVNDGGQISTYKYEIDSNVQTYLTKAEVYFNEKKFSLAREMYLEALIEDSTYFEVMTYIGQTYGIEGDFDKAIEWYNKTIDLNYIDYMAHWFLADAYKTKGELDKAVDEITIAMILNRNNPRIEKSLKNIFELNKLKTKDWTFNPQIEIDSIEVNKVRISFDSDWLGYAMVKALWKYEPGYKKSMGVSEGSFSTIEEKECFVSLMTSFNKKKLKKHSEFKALKLSLDKEMIDEYILYEIVLPEHPFVAYQLPVEFINRIKNYVIEVRGKEK</sequence>
<dbReference type="Proteomes" id="UP001354989">
    <property type="component" value="Plasmid pPP2"/>
</dbReference>